<dbReference type="SUPFAM" id="SSF51905">
    <property type="entry name" value="FAD/NAD(P)-binding domain"/>
    <property type="match status" value="1"/>
</dbReference>
<keyword evidence="4 5" id="KW-0963">Cytoplasm</keyword>
<dbReference type="GO" id="GO:0006886">
    <property type="term" value="P:intracellular protein transport"/>
    <property type="evidence" value="ECO:0007669"/>
    <property type="project" value="InterPro"/>
</dbReference>
<evidence type="ECO:0000256" key="4">
    <source>
        <dbReference type="ARBA" id="ARBA00022490"/>
    </source>
</evidence>
<dbReference type="InterPro" id="IPR001738">
    <property type="entry name" value="Rab_escort"/>
</dbReference>
<evidence type="ECO:0000256" key="3">
    <source>
        <dbReference type="ARBA" id="ARBA00022468"/>
    </source>
</evidence>
<dbReference type="PIRSF" id="PIRSF016550">
    <property type="entry name" value="Rab_ger_ger_transf_A_euk"/>
    <property type="match status" value="1"/>
</dbReference>
<dbReference type="Proteomes" id="UP001154282">
    <property type="component" value="Unassembled WGS sequence"/>
</dbReference>
<dbReference type="AlphaFoldDB" id="A0AAV0ITJ4"/>
<protein>
    <recommendedName>
        <fullName evidence="5">Rab escort protein 1</fullName>
    </recommendedName>
</protein>
<dbReference type="InterPro" id="IPR036188">
    <property type="entry name" value="FAD/NAD-bd_sf"/>
</dbReference>
<dbReference type="GO" id="GO:0005634">
    <property type="term" value="C:nucleus"/>
    <property type="evidence" value="ECO:0007669"/>
    <property type="project" value="TreeGrafter"/>
</dbReference>
<comment type="caution">
    <text evidence="6">The sequence shown here is derived from an EMBL/GenBank/DDBJ whole genome shotgun (WGS) entry which is preliminary data.</text>
</comment>
<dbReference type="Gene3D" id="3.50.50.60">
    <property type="entry name" value="FAD/NAD(P)-binding domain"/>
    <property type="match status" value="1"/>
</dbReference>
<proteinExistence type="inferred from homology"/>
<dbReference type="GO" id="GO:0005968">
    <property type="term" value="C:Rab-protein geranylgeranyltransferase complex"/>
    <property type="evidence" value="ECO:0007669"/>
    <property type="project" value="UniProtKB-UniRule"/>
</dbReference>
<evidence type="ECO:0000256" key="1">
    <source>
        <dbReference type="ARBA" id="ARBA00004496"/>
    </source>
</evidence>
<keyword evidence="3 5" id="KW-0343">GTPase activation</keyword>
<evidence type="ECO:0000313" key="6">
    <source>
        <dbReference type="EMBL" id="CAI0400937.1"/>
    </source>
</evidence>
<dbReference type="InterPro" id="IPR018203">
    <property type="entry name" value="GDP_dissociation_inhibitor"/>
</dbReference>
<keyword evidence="7" id="KW-1185">Reference proteome</keyword>
<dbReference type="GO" id="GO:0016192">
    <property type="term" value="P:vesicle-mediated transport"/>
    <property type="evidence" value="ECO:0007669"/>
    <property type="project" value="TreeGrafter"/>
</dbReference>
<name>A0AAV0ITJ4_9ROSI</name>
<comment type="similarity">
    <text evidence="2 5">Belongs to the Rab GDI family.</text>
</comment>
<evidence type="ECO:0000256" key="5">
    <source>
        <dbReference type="PIRNR" id="PIRNR016550"/>
    </source>
</evidence>
<dbReference type="SUPFAM" id="SSF54373">
    <property type="entry name" value="FAD-linked reductases, C-terminal domain"/>
    <property type="match status" value="1"/>
</dbReference>
<dbReference type="GO" id="GO:0005092">
    <property type="term" value="F:GDP-dissociation inhibitor activity"/>
    <property type="evidence" value="ECO:0007669"/>
    <property type="project" value="InterPro"/>
</dbReference>
<dbReference type="GO" id="GO:0005829">
    <property type="term" value="C:cytosol"/>
    <property type="evidence" value="ECO:0007669"/>
    <property type="project" value="TreeGrafter"/>
</dbReference>
<dbReference type="GO" id="GO:0005096">
    <property type="term" value="F:GTPase activator activity"/>
    <property type="evidence" value="ECO:0007669"/>
    <property type="project" value="UniProtKB-UniRule"/>
</dbReference>
<organism evidence="6 7">
    <name type="scientific">Linum tenue</name>
    <dbReference type="NCBI Taxonomy" id="586396"/>
    <lineage>
        <taxon>Eukaryota</taxon>
        <taxon>Viridiplantae</taxon>
        <taxon>Streptophyta</taxon>
        <taxon>Embryophyta</taxon>
        <taxon>Tracheophyta</taxon>
        <taxon>Spermatophyta</taxon>
        <taxon>Magnoliopsida</taxon>
        <taxon>eudicotyledons</taxon>
        <taxon>Gunneridae</taxon>
        <taxon>Pentapetalae</taxon>
        <taxon>rosids</taxon>
        <taxon>fabids</taxon>
        <taxon>Malpighiales</taxon>
        <taxon>Linaceae</taxon>
        <taxon>Linum</taxon>
    </lineage>
</organism>
<dbReference type="PANTHER" id="PTHR11787">
    <property type="entry name" value="RAB GDP-DISSOCIATION INHIBITOR"/>
    <property type="match status" value="1"/>
</dbReference>
<dbReference type="Pfam" id="PF00996">
    <property type="entry name" value="GDI"/>
    <property type="match status" value="2"/>
</dbReference>
<evidence type="ECO:0000313" key="7">
    <source>
        <dbReference type="Proteomes" id="UP001154282"/>
    </source>
</evidence>
<dbReference type="Gene3D" id="3.30.519.10">
    <property type="entry name" value="Guanine Nucleotide Dissociation Inhibitor, domain 2"/>
    <property type="match status" value="1"/>
</dbReference>
<evidence type="ECO:0000256" key="2">
    <source>
        <dbReference type="ARBA" id="ARBA00005593"/>
    </source>
</evidence>
<gene>
    <name evidence="6" type="ORF">LITE_LOCUS10982</name>
</gene>
<reference evidence="6" key="1">
    <citation type="submission" date="2022-08" db="EMBL/GenBank/DDBJ databases">
        <authorList>
            <person name="Gutierrez-Valencia J."/>
        </authorList>
    </citation>
    <scope>NUCLEOTIDE SEQUENCE</scope>
</reference>
<comment type="subcellular location">
    <subcellularLocation>
        <location evidence="1 5">Cytoplasm</location>
    </subcellularLocation>
</comment>
<accession>A0AAV0ITJ4</accession>
<dbReference type="PANTHER" id="PTHR11787:SF4">
    <property type="entry name" value="CHM, RAB ESCORT PROTEIN 1"/>
    <property type="match status" value="1"/>
</dbReference>
<comment type="function">
    <text evidence="5">Substrate-binding subunit of the Rab geranylgeranyltransferase (GGTase) complex. Binds unprenylated Rab proteins.</text>
</comment>
<dbReference type="GO" id="GO:0007264">
    <property type="term" value="P:small GTPase-mediated signal transduction"/>
    <property type="evidence" value="ECO:0007669"/>
    <property type="project" value="UniProtKB-UniRule"/>
</dbReference>
<sequence>MSELPQYPPIDPTTFDLIVIGTGLPESVIAAAASTSGKTVLHLDPNPFYGSHFASLSIPEFNSFLNSNSAPPASQSCPETACPSDDPNLSIINLNCRSLYSDLEISSFSPTLLEECSRKFLLDLAGPRVLFCADKAIDLMLKSEASQYVEFKSIDASFIGDGDGALLAVPDSRAAIFKDKSLSLIQKNQLMRFLKLVEGHLRATAASVGTDVNQSEKGEERETASRISVEDLESPFVDFLTKMKLPAKIKSIVLYAIAMADRDQENKEISKQVLKTKDGVDRLALYQSSIGRFANASGPFIYPIYGQGELPQAFCRRAAVKGCIYVSSVEINPNLEFQSSGNYKGVKLASGQELFSNKLLLDPAFTKSSPTSSPDDSLCARFDFLTAQNVKSKVVKGICITKSSLKPDVPNLLVLYPPQSLYPEQSTTVRVLQIGGNSAICPMGMFVIYLSASCEDVAEGKKLLNRAMSALLSFPDCSESSSIASDENVSHPVGAEEGKPTLLWSALYAQELQTTGQSDCIASSPTPDGDLDYNSVFHATLELFQTMYPDTDLFPATNPSDEHSGENAES</sequence>
<dbReference type="PRINTS" id="PR00891">
    <property type="entry name" value="RABGDIREP"/>
</dbReference>
<dbReference type="EMBL" id="CAMGYJ010000004">
    <property type="protein sequence ID" value="CAI0400937.1"/>
    <property type="molecule type" value="Genomic_DNA"/>
</dbReference>
<dbReference type="Gene3D" id="1.10.405.10">
    <property type="entry name" value="Guanine Nucleotide Dissociation Inhibitor, domain 1"/>
    <property type="match status" value="1"/>
</dbReference>